<sequence>MNHLVGIWKDLEISVLSEKPVPAVVRTIDNASWHPLFPALVSWKAFWRVCAEIWRADRILIGGGDVVRPEFLSMLPLLIALVLGKEVSLVGVGVVAPQKAVWRLIYKVALSCVTHALARDERSGEVLRRFSSASVCVGPDLVFAAANGVNARVAGSEERDSIVVNLRSVTNPAYLHHMNVERLDDAALCETLAQAISQHVLAHTTRVVLVPMVDDSTLADGYSPTESDLTILNRLRSVICADISVEVVSIRPHSIEQLNEIYQRAQVVIAMRLHAVIPALAWAIPVVAIPYASKVGDLRERFPSMHTISVNDLLNGETGQVAQIIESASGSVPDSARARALGVEASRSLDKTLSASDTTDMPRSRSLHIIKRLTSCLLVSAFALKTGFNRMSAHRQKYAEAA</sequence>
<reference evidence="2 3" key="1">
    <citation type="submission" date="2020-04" db="EMBL/GenBank/DDBJ databases">
        <title>Paraburkholderia sp. G-4-1-8 isolated from soil.</title>
        <authorList>
            <person name="Dahal R.H."/>
        </authorList>
    </citation>
    <scope>NUCLEOTIDE SEQUENCE [LARGE SCALE GENOMIC DNA]</scope>
    <source>
        <strain evidence="2 3">G-4-1-8</strain>
    </source>
</reference>
<proteinExistence type="predicted"/>
<evidence type="ECO:0000259" key="1">
    <source>
        <dbReference type="Pfam" id="PF04230"/>
    </source>
</evidence>
<accession>A0A7X9X6J3</accession>
<dbReference type="PANTHER" id="PTHR36836:SF1">
    <property type="entry name" value="COLANIC ACID BIOSYNTHESIS PROTEIN WCAK"/>
    <property type="match status" value="1"/>
</dbReference>
<dbReference type="PANTHER" id="PTHR36836">
    <property type="entry name" value="COLANIC ACID BIOSYNTHESIS PROTEIN WCAK"/>
    <property type="match status" value="1"/>
</dbReference>
<gene>
    <name evidence="2" type="ORF">HHL14_16490</name>
</gene>
<keyword evidence="3" id="KW-1185">Reference proteome</keyword>
<evidence type="ECO:0000313" key="2">
    <source>
        <dbReference type="EMBL" id="NML32428.1"/>
    </source>
</evidence>
<dbReference type="AlphaFoldDB" id="A0A7X9X6J3"/>
<dbReference type="InterPro" id="IPR007345">
    <property type="entry name" value="Polysacch_pyruvyl_Trfase"/>
</dbReference>
<comment type="caution">
    <text evidence="2">The sequence shown here is derived from an EMBL/GenBank/DDBJ whole genome shotgun (WGS) entry which is preliminary data.</text>
</comment>
<dbReference type="Proteomes" id="UP000583127">
    <property type="component" value="Unassembled WGS sequence"/>
</dbReference>
<protein>
    <recommendedName>
        <fullName evidence="1">Polysaccharide pyruvyl transferase domain-containing protein</fullName>
    </recommendedName>
</protein>
<dbReference type="Pfam" id="PF04230">
    <property type="entry name" value="PS_pyruv_trans"/>
    <property type="match status" value="1"/>
</dbReference>
<dbReference type="EMBL" id="JABBFZ010000009">
    <property type="protein sequence ID" value="NML32428.1"/>
    <property type="molecule type" value="Genomic_DNA"/>
</dbReference>
<name>A0A7X9X6J3_9BURK</name>
<organism evidence="2 3">
    <name type="scientific">Paraburkholderia antibiotica</name>
    <dbReference type="NCBI Taxonomy" id="2728839"/>
    <lineage>
        <taxon>Bacteria</taxon>
        <taxon>Pseudomonadati</taxon>
        <taxon>Pseudomonadota</taxon>
        <taxon>Betaproteobacteria</taxon>
        <taxon>Burkholderiales</taxon>
        <taxon>Burkholderiaceae</taxon>
        <taxon>Paraburkholderia</taxon>
    </lineage>
</organism>
<feature type="domain" description="Polysaccharide pyruvyl transferase" evidence="1">
    <location>
        <begin position="7"/>
        <end position="292"/>
    </location>
</feature>
<evidence type="ECO:0000313" key="3">
    <source>
        <dbReference type="Proteomes" id="UP000583127"/>
    </source>
</evidence>